<keyword evidence="3" id="KW-0378">Hydrolase</keyword>
<keyword evidence="6" id="KW-1185">Reference proteome</keyword>
<protein>
    <recommendedName>
        <fullName evidence="2">sphingomyelin phosphodiesterase</fullName>
        <ecNumber evidence="2">3.1.4.12</ecNumber>
    </recommendedName>
</protein>
<dbReference type="PANTHER" id="PTHR16320">
    <property type="entry name" value="SPHINGOMYELINASE FAMILY MEMBER"/>
    <property type="match status" value="1"/>
</dbReference>
<dbReference type="CDD" id="cd09078">
    <property type="entry name" value="nSMase"/>
    <property type="match status" value="1"/>
</dbReference>
<dbReference type="EMBL" id="BRXY01000479">
    <property type="protein sequence ID" value="GMH97042.1"/>
    <property type="molecule type" value="Genomic_DNA"/>
</dbReference>
<comment type="similarity">
    <text evidence="1">Belongs to the neutral sphingomyelinase family.</text>
</comment>
<evidence type="ECO:0000313" key="6">
    <source>
        <dbReference type="Proteomes" id="UP001165085"/>
    </source>
</evidence>
<evidence type="ECO:0000259" key="4">
    <source>
        <dbReference type="Pfam" id="PF03372"/>
    </source>
</evidence>
<dbReference type="InterPro" id="IPR017766">
    <property type="entry name" value="Sphingomyelinase/PLipase_C"/>
</dbReference>
<evidence type="ECO:0000256" key="1">
    <source>
        <dbReference type="ARBA" id="ARBA00006335"/>
    </source>
</evidence>
<evidence type="ECO:0000256" key="3">
    <source>
        <dbReference type="ARBA" id="ARBA00022801"/>
    </source>
</evidence>
<comment type="caution">
    <text evidence="5">The sequence shown here is derived from an EMBL/GenBank/DDBJ whole genome shotgun (WGS) entry which is preliminary data.</text>
</comment>
<organism evidence="5 6">
    <name type="scientific">Triparma strigata</name>
    <dbReference type="NCBI Taxonomy" id="1606541"/>
    <lineage>
        <taxon>Eukaryota</taxon>
        <taxon>Sar</taxon>
        <taxon>Stramenopiles</taxon>
        <taxon>Ochrophyta</taxon>
        <taxon>Bolidophyceae</taxon>
        <taxon>Parmales</taxon>
        <taxon>Triparmaceae</taxon>
        <taxon>Triparma</taxon>
    </lineage>
</organism>
<dbReference type="GO" id="GO:0005576">
    <property type="term" value="C:extracellular region"/>
    <property type="evidence" value="ECO:0007669"/>
    <property type="project" value="InterPro"/>
</dbReference>
<dbReference type="EC" id="3.1.4.12" evidence="2"/>
<dbReference type="GO" id="GO:0005737">
    <property type="term" value="C:cytoplasm"/>
    <property type="evidence" value="ECO:0007669"/>
    <property type="project" value="TreeGrafter"/>
</dbReference>
<reference evidence="6" key="1">
    <citation type="journal article" date="2023" name="Commun. Biol.">
        <title>Genome analysis of Parmales, the sister group of diatoms, reveals the evolutionary specialization of diatoms from phago-mixotrophs to photoautotrophs.</title>
        <authorList>
            <person name="Ban H."/>
            <person name="Sato S."/>
            <person name="Yoshikawa S."/>
            <person name="Yamada K."/>
            <person name="Nakamura Y."/>
            <person name="Ichinomiya M."/>
            <person name="Sato N."/>
            <person name="Blanc-Mathieu R."/>
            <person name="Endo H."/>
            <person name="Kuwata A."/>
            <person name="Ogata H."/>
        </authorList>
    </citation>
    <scope>NUCLEOTIDE SEQUENCE [LARGE SCALE GENOMIC DNA]</scope>
    <source>
        <strain evidence="6">NIES 3701</strain>
    </source>
</reference>
<dbReference type="Proteomes" id="UP001165085">
    <property type="component" value="Unassembled WGS sequence"/>
</dbReference>
<sequence length="342" mass="37070">MPSATDTLRVLQYNFFLRPALVSNPSQGDFKDARLEAFIATVLNPGTYDVILLQEVFSGINVTSLCCLPARRLNKLLAAAASAGYHHNHKGPPASFGTFLDGGLLVLSKFPIIKKSTLTFQCPAAASDSLASKGAIHALLALPHSRLLDVFTSHTQASYEYTASEAIDRVQRKQVEELATFIAASMEDRCCAVFGGDLNIDAQQDSTTGTYTFMMETMKNSSSFDRCEDLLLADEAGAHPDTSVPYSWDTVSGKEVVSGSYLGRSDVSAAIANANPKANAGIERKAARYDYLLLLSKNRKDSASASLRKVKAEVKKFEQPATCPFMYLSDHFAVAGELEIDE</sequence>
<accession>A0A9W7C0I7</accession>
<dbReference type="PANTHER" id="PTHR16320:SF1">
    <property type="entry name" value="SPHINGOMYELINASE DDB_G0288017"/>
    <property type="match status" value="1"/>
</dbReference>
<proteinExistence type="inferred from homology"/>
<feature type="domain" description="Endonuclease/exonuclease/phosphatase" evidence="4">
    <location>
        <begin position="31"/>
        <end position="207"/>
    </location>
</feature>
<dbReference type="GO" id="GO:0004767">
    <property type="term" value="F:sphingomyelin phosphodiesterase activity"/>
    <property type="evidence" value="ECO:0007669"/>
    <property type="project" value="UniProtKB-EC"/>
</dbReference>
<name>A0A9W7C0I7_9STRA</name>
<evidence type="ECO:0000256" key="2">
    <source>
        <dbReference type="ARBA" id="ARBA00012369"/>
    </source>
</evidence>
<dbReference type="InterPro" id="IPR036691">
    <property type="entry name" value="Endo/exonu/phosph_ase_sf"/>
</dbReference>
<dbReference type="OrthoDB" id="40902at2759"/>
<dbReference type="Gene3D" id="3.60.10.10">
    <property type="entry name" value="Endonuclease/exonuclease/phosphatase"/>
    <property type="match status" value="1"/>
</dbReference>
<dbReference type="InterPro" id="IPR005135">
    <property type="entry name" value="Endo/exonuclease/phosphatase"/>
</dbReference>
<dbReference type="SUPFAM" id="SSF56219">
    <property type="entry name" value="DNase I-like"/>
    <property type="match status" value="1"/>
</dbReference>
<evidence type="ECO:0000313" key="5">
    <source>
        <dbReference type="EMBL" id="GMH97042.1"/>
    </source>
</evidence>
<gene>
    <name evidence="5" type="ORF">TrST_g5967</name>
</gene>
<dbReference type="Pfam" id="PF03372">
    <property type="entry name" value="Exo_endo_phos"/>
    <property type="match status" value="1"/>
</dbReference>
<dbReference type="InterPro" id="IPR038772">
    <property type="entry name" value="Sph/SMPD2-like"/>
</dbReference>
<dbReference type="AlphaFoldDB" id="A0A9W7C0I7"/>